<dbReference type="EMBL" id="QFXE01000010">
    <property type="protein sequence ID" value="RDH86369.1"/>
    <property type="molecule type" value="Genomic_DNA"/>
</dbReference>
<protein>
    <recommendedName>
        <fullName evidence="3">Phage tail protein</fullName>
    </recommendedName>
</protein>
<sequence length="180" mass="20456">MIAVKVDRMVSKAIRRKLKSVAKNLDRAKVTATNRTLTGLVTYSSKTIRKDINVKAGDFKKKLKIHRARRGSAFGAIDVSGAHFPLAAMGARTLKSGMVTAKPKKRGGRVRYKGAFIRNVGSGRHRGVFRRVGRSHLPIKELWGPSMMNAWKYNERDFSRFATDRLSRELVHQIQYYRNK</sequence>
<gene>
    <name evidence="1" type="ORF">DIZ78_09370</name>
</gene>
<proteinExistence type="predicted"/>
<accession>A0A370DN74</accession>
<keyword evidence="2" id="KW-1185">Reference proteome</keyword>
<dbReference type="Pfam" id="PF06763">
    <property type="entry name" value="Minor_tail_Z"/>
    <property type="match status" value="1"/>
</dbReference>
<dbReference type="Proteomes" id="UP000254771">
    <property type="component" value="Unassembled WGS sequence"/>
</dbReference>
<name>A0A370DN74_9GAMM</name>
<evidence type="ECO:0000313" key="2">
    <source>
        <dbReference type="Proteomes" id="UP000254771"/>
    </source>
</evidence>
<dbReference type="AlphaFoldDB" id="A0A370DN74"/>
<organism evidence="1 2">
    <name type="scientific">endosymbiont of Escarpia spicata</name>
    <dbReference type="NCBI Taxonomy" id="2200908"/>
    <lineage>
        <taxon>Bacteria</taxon>
        <taxon>Pseudomonadati</taxon>
        <taxon>Pseudomonadota</taxon>
        <taxon>Gammaproteobacteria</taxon>
        <taxon>sulfur-oxidizing symbionts</taxon>
    </lineage>
</organism>
<comment type="caution">
    <text evidence="1">The sequence shown here is derived from an EMBL/GenBank/DDBJ whole genome shotgun (WGS) entry which is preliminary data.</text>
</comment>
<dbReference type="InterPro" id="IPR010633">
    <property type="entry name" value="Phage_lambda_GpZ"/>
</dbReference>
<reference evidence="1 2" key="1">
    <citation type="journal article" date="2018" name="ISME J.">
        <title>Endosymbiont genomes yield clues of tubeworm success.</title>
        <authorList>
            <person name="Li Y."/>
            <person name="Liles M.R."/>
            <person name="Halanych K.M."/>
        </authorList>
    </citation>
    <scope>NUCLEOTIDE SEQUENCE [LARGE SCALE GENOMIC DNA]</scope>
    <source>
        <strain evidence="1">A1462</strain>
    </source>
</reference>
<evidence type="ECO:0008006" key="3">
    <source>
        <dbReference type="Google" id="ProtNLM"/>
    </source>
</evidence>
<evidence type="ECO:0000313" key="1">
    <source>
        <dbReference type="EMBL" id="RDH86369.1"/>
    </source>
</evidence>